<evidence type="ECO:0000256" key="5">
    <source>
        <dbReference type="ARBA" id="ARBA00022833"/>
    </source>
</evidence>
<comment type="subunit">
    <text evidence="1">Interacts with ATP6V0C.</text>
</comment>
<comment type="caution">
    <text evidence="11">The sequence shown here is derived from an EMBL/GenBank/DDBJ whole genome shotgun (WGS) entry which is preliminary data.</text>
</comment>
<reference evidence="11" key="1">
    <citation type="journal article" date="2023" name="DNA Res.">
        <title>Chromosome-level genome assembly of Phrynocephalus forsythii using third-generation DNA sequencing and Hi-C analysis.</title>
        <authorList>
            <person name="Qi Y."/>
            <person name="Zhao W."/>
            <person name="Zhao Y."/>
            <person name="Niu C."/>
            <person name="Cao S."/>
            <person name="Zhang Y."/>
        </authorList>
    </citation>
    <scope>NUCLEOTIDE SEQUENCE</scope>
    <source>
        <tissue evidence="11">Muscle</tissue>
    </source>
</reference>
<protein>
    <recommendedName>
        <fullName evidence="2">E3 ubiquitin-protein ligase RNF182</fullName>
    </recommendedName>
    <alternativeName>
        <fullName evidence="7">RING finger protein 182</fullName>
    </alternativeName>
    <alternativeName>
        <fullName evidence="6">RING-type E3 ubiquitin transferase RNF182</fullName>
    </alternativeName>
</protein>
<dbReference type="PROSITE" id="PS00518">
    <property type="entry name" value="ZF_RING_1"/>
    <property type="match status" value="1"/>
</dbReference>
<dbReference type="SMART" id="SM00184">
    <property type="entry name" value="RING"/>
    <property type="match status" value="1"/>
</dbReference>
<feature type="compositionally biased region" description="Low complexity" evidence="9">
    <location>
        <begin position="158"/>
        <end position="178"/>
    </location>
</feature>
<evidence type="ECO:0000256" key="4">
    <source>
        <dbReference type="ARBA" id="ARBA00022771"/>
    </source>
</evidence>
<dbReference type="InterPro" id="IPR013083">
    <property type="entry name" value="Znf_RING/FYVE/PHD"/>
</dbReference>
<dbReference type="SUPFAM" id="SSF57850">
    <property type="entry name" value="RING/U-box"/>
    <property type="match status" value="1"/>
</dbReference>
<feature type="compositionally biased region" description="Low complexity" evidence="9">
    <location>
        <begin position="279"/>
        <end position="294"/>
    </location>
</feature>
<gene>
    <name evidence="11" type="ORF">JRQ81_014480</name>
</gene>
<dbReference type="EMBL" id="JAPFRF010000005">
    <property type="protein sequence ID" value="KAJ7332300.1"/>
    <property type="molecule type" value="Genomic_DNA"/>
</dbReference>
<evidence type="ECO:0000313" key="11">
    <source>
        <dbReference type="EMBL" id="KAJ7332300.1"/>
    </source>
</evidence>
<keyword evidence="3" id="KW-0479">Metal-binding</keyword>
<evidence type="ECO:0000256" key="8">
    <source>
        <dbReference type="PROSITE-ProRule" id="PRU00175"/>
    </source>
</evidence>
<evidence type="ECO:0000259" key="10">
    <source>
        <dbReference type="PROSITE" id="PS50089"/>
    </source>
</evidence>
<accession>A0A9Q0XXU2</accession>
<evidence type="ECO:0000256" key="7">
    <source>
        <dbReference type="ARBA" id="ARBA00031239"/>
    </source>
</evidence>
<dbReference type="InterPro" id="IPR042285">
    <property type="entry name" value="RNF182"/>
</dbReference>
<evidence type="ECO:0000256" key="2">
    <source>
        <dbReference type="ARBA" id="ARBA00014050"/>
    </source>
</evidence>
<dbReference type="InterPro" id="IPR001841">
    <property type="entry name" value="Znf_RING"/>
</dbReference>
<dbReference type="PROSITE" id="PS50089">
    <property type="entry name" value="ZF_RING_2"/>
    <property type="match status" value="1"/>
</dbReference>
<name>A0A9Q0XXU2_9SAUR</name>
<feature type="domain" description="RING-type" evidence="10">
    <location>
        <begin position="15"/>
        <end position="63"/>
    </location>
</feature>
<evidence type="ECO:0000256" key="1">
    <source>
        <dbReference type="ARBA" id="ARBA00011482"/>
    </source>
</evidence>
<dbReference type="InterPro" id="IPR017907">
    <property type="entry name" value="Znf_RING_CS"/>
</dbReference>
<sequence>MMSPAGLSVAKAPECQICYEAFDGRARRPHRLPCRHRVCARCLRGMAAAAEAPGGSLRCPFCRRQAPMPGQDDDAEAEAEALLLGRRLPGPAEEEVLLLCPGSIPESLATASPSPSPSDCLVVTLLEVPGEEAASASAPGGLLELLRLYRRASLASVRCSSPPGKRGRRPSGAAAAAAGGPGGPSRGSCWPSWRCSPSPRCRWASTCCWWGASGRAPSWPAWCPPASSSAWPPASAGACGTTPGARLPGSPPQQQQQEHQQEEEGRPLPPAAPPPARPPSGSAAAAAGFAEPLPGAGGRPGESRDPSSLLRTRPPRCELV</sequence>
<keyword evidence="5" id="KW-0862">Zinc</keyword>
<dbReference type="Gene3D" id="3.30.40.10">
    <property type="entry name" value="Zinc/RING finger domain, C3HC4 (zinc finger)"/>
    <property type="match status" value="1"/>
</dbReference>
<dbReference type="PANTHER" id="PTHR46675">
    <property type="entry name" value="E3 UBIQUITIN-PROTEIN LIGASE RNF182"/>
    <property type="match status" value="1"/>
</dbReference>
<dbReference type="Pfam" id="PF13445">
    <property type="entry name" value="zf-RING_UBOX"/>
    <property type="match status" value="1"/>
</dbReference>
<dbReference type="OrthoDB" id="8062037at2759"/>
<dbReference type="Proteomes" id="UP001142489">
    <property type="component" value="Unassembled WGS sequence"/>
</dbReference>
<keyword evidence="4 8" id="KW-0863">Zinc-finger</keyword>
<feature type="region of interest" description="Disordered" evidence="9">
    <location>
        <begin position="158"/>
        <end position="189"/>
    </location>
</feature>
<organism evidence="11 12">
    <name type="scientific">Phrynocephalus forsythii</name>
    <dbReference type="NCBI Taxonomy" id="171643"/>
    <lineage>
        <taxon>Eukaryota</taxon>
        <taxon>Metazoa</taxon>
        <taxon>Chordata</taxon>
        <taxon>Craniata</taxon>
        <taxon>Vertebrata</taxon>
        <taxon>Euteleostomi</taxon>
        <taxon>Lepidosauria</taxon>
        <taxon>Squamata</taxon>
        <taxon>Bifurcata</taxon>
        <taxon>Unidentata</taxon>
        <taxon>Episquamata</taxon>
        <taxon>Toxicofera</taxon>
        <taxon>Iguania</taxon>
        <taxon>Acrodonta</taxon>
        <taxon>Agamidae</taxon>
        <taxon>Agaminae</taxon>
        <taxon>Phrynocephalus</taxon>
    </lineage>
</organism>
<feature type="compositionally biased region" description="Pro residues" evidence="9">
    <location>
        <begin position="267"/>
        <end position="278"/>
    </location>
</feature>
<dbReference type="PANTHER" id="PTHR46675:SF3">
    <property type="entry name" value="E3 UBIQUITIN-PROTEIN LIGASE RNF182"/>
    <property type="match status" value="1"/>
</dbReference>
<keyword evidence="12" id="KW-1185">Reference proteome</keyword>
<evidence type="ECO:0000256" key="9">
    <source>
        <dbReference type="SAM" id="MobiDB-lite"/>
    </source>
</evidence>
<proteinExistence type="predicted"/>
<dbReference type="GO" id="GO:0008270">
    <property type="term" value="F:zinc ion binding"/>
    <property type="evidence" value="ECO:0007669"/>
    <property type="project" value="UniProtKB-KW"/>
</dbReference>
<evidence type="ECO:0000313" key="12">
    <source>
        <dbReference type="Proteomes" id="UP001142489"/>
    </source>
</evidence>
<evidence type="ECO:0000256" key="3">
    <source>
        <dbReference type="ARBA" id="ARBA00022723"/>
    </source>
</evidence>
<dbReference type="InterPro" id="IPR027370">
    <property type="entry name" value="Znf-RING_euk"/>
</dbReference>
<feature type="region of interest" description="Disordered" evidence="9">
    <location>
        <begin position="232"/>
        <end position="320"/>
    </location>
</feature>
<dbReference type="AlphaFoldDB" id="A0A9Q0XXU2"/>
<evidence type="ECO:0000256" key="6">
    <source>
        <dbReference type="ARBA" id="ARBA00030086"/>
    </source>
</evidence>